<dbReference type="InterPro" id="IPR048395">
    <property type="entry name" value="Glyco_hydro_31_C"/>
</dbReference>
<sequence>MDKVIVKGIHRFTIITSSLIRIEEDRTEKFEDRATTVVQARSFSDPKFKIFEHRNGHELEIITDAIHMYYDGGDFSSESLYADILLQGVSQVSRWYYGQKSDDYANLKGTARTLDGADGEIPLGEGIMSRSGFYYLDDSDSFIYNRENDEYTLRDHQVIDGYLFAYGKNYQTELSDFYKLSGSTPLIPRFALGNWWSRYHAYSDQEYQALMTRFEKEQIPINVSIIDMDWHRVDDVPEKYGSSWTGFSWNKKLFPDHRAFLDWLHRHGKKTALNLHPADGIRAYEDQYQAVANTMGLDTSAEEPATFDLENRKFRKAYFKDVLHPMEKDGVDFWWIDWQQGTGKNARHLDPLWLLNHYQYQDLLRNHPENALILSRYGGLGSHRYPIGFSGDTVISWKSLAFQPYFTITAANVGYTWWSHDIGGHMQGSFDGELATRWLQFGVFSPINRLHSSNNVFSGKEPWNYRLDYEQAQKAFLQLRTKFVPLLDSANYLTHEQGIPVVKPLYYEYPDRDEAYQFKNEYLFTDEMLVSPITRPHDEVTQMAYSETWLPEGEWVDYFSHLIYQGNTVIKTYRSINQMPVFVRKGSIILTNPDYTGDLDHLPTKLEAEVFVGANGKYQLFEHQVDKIAKTEFGWDEETQQLVSQSEDAHGILPSERKIELVKHSSSLRDVLAEMKRRLQVAHMAFDLKQKLYEAFKSPDYGYGSYINLLNTLENDNLRSSLSELAYVRLSYEQ</sequence>
<name>I7LF84_9LACO</name>
<evidence type="ECO:0000256" key="2">
    <source>
        <dbReference type="RuleBase" id="RU361185"/>
    </source>
</evidence>
<organism evidence="5 7">
    <name type="scientific">Lactobacillus gigeriorum DSM 23908 = CRBIP 24.85</name>
    <dbReference type="NCBI Taxonomy" id="1423751"/>
    <lineage>
        <taxon>Bacteria</taxon>
        <taxon>Bacillati</taxon>
        <taxon>Bacillota</taxon>
        <taxon>Bacilli</taxon>
        <taxon>Lactobacillales</taxon>
        <taxon>Lactobacillaceae</taxon>
        <taxon>Lactobacillus</taxon>
    </lineage>
</organism>
<dbReference type="EMBL" id="AYZO01000028">
    <property type="protein sequence ID" value="KRN10647.1"/>
    <property type="molecule type" value="Genomic_DNA"/>
</dbReference>
<dbReference type="InterPro" id="IPR017853">
    <property type="entry name" value="GH"/>
</dbReference>
<dbReference type="Pfam" id="PF01055">
    <property type="entry name" value="Glyco_hydro_31_2nd"/>
    <property type="match status" value="1"/>
</dbReference>
<dbReference type="GO" id="GO:0005975">
    <property type="term" value="P:carbohydrate metabolic process"/>
    <property type="evidence" value="ECO:0007669"/>
    <property type="project" value="InterPro"/>
</dbReference>
<dbReference type="Proteomes" id="UP000051521">
    <property type="component" value="Unassembled WGS sequence"/>
</dbReference>
<evidence type="ECO:0000313" key="5">
    <source>
        <dbReference type="EMBL" id="CCI86423.1"/>
    </source>
</evidence>
<evidence type="ECO:0000313" key="6">
    <source>
        <dbReference type="EMBL" id="KRN10647.1"/>
    </source>
</evidence>
<dbReference type="OrthoDB" id="176168at2"/>
<dbReference type="GO" id="GO:0004553">
    <property type="term" value="F:hydrolase activity, hydrolyzing O-glycosyl compounds"/>
    <property type="evidence" value="ECO:0007669"/>
    <property type="project" value="InterPro"/>
</dbReference>
<dbReference type="Gene3D" id="3.20.20.80">
    <property type="entry name" value="Glycosidases"/>
    <property type="match status" value="1"/>
</dbReference>
<evidence type="ECO:0000256" key="1">
    <source>
        <dbReference type="ARBA" id="ARBA00007806"/>
    </source>
</evidence>
<dbReference type="PANTHER" id="PTHR43863:SF2">
    <property type="entry name" value="MALTASE-GLUCOAMYLASE"/>
    <property type="match status" value="1"/>
</dbReference>
<protein>
    <submittedName>
        <fullName evidence="5">Glycoside hydrolase, family 31</fullName>
    </submittedName>
    <submittedName>
        <fullName evidence="6">Glycosyl hydrolase, family 31</fullName>
    </submittedName>
</protein>
<dbReference type="RefSeq" id="WP_008472357.1">
    <property type="nucleotide sequence ID" value="NZ_AYZO01000028.1"/>
</dbReference>
<reference evidence="6 8" key="2">
    <citation type="journal article" date="2015" name="Genome Announc.">
        <title>Expanding the biotechnology potential of lactobacilli through comparative genomics of 213 strains and associated genera.</title>
        <authorList>
            <person name="Sun Z."/>
            <person name="Harris H.M."/>
            <person name="McCann A."/>
            <person name="Guo C."/>
            <person name="Argimon S."/>
            <person name="Zhang W."/>
            <person name="Yang X."/>
            <person name="Jeffery I.B."/>
            <person name="Cooney J.C."/>
            <person name="Kagawa T.F."/>
            <person name="Liu W."/>
            <person name="Song Y."/>
            <person name="Salvetti E."/>
            <person name="Wrobel A."/>
            <person name="Rasinkangas P."/>
            <person name="Parkhill J."/>
            <person name="Rea M.C."/>
            <person name="O'Sullivan O."/>
            <person name="Ritari J."/>
            <person name="Douillard F.P."/>
            <person name="Paul Ross R."/>
            <person name="Yang R."/>
            <person name="Briner A.E."/>
            <person name="Felis G.E."/>
            <person name="de Vos W.M."/>
            <person name="Barrangou R."/>
            <person name="Klaenhammer T.R."/>
            <person name="Caufield P.W."/>
            <person name="Cui Y."/>
            <person name="Zhang H."/>
            <person name="O'Toole P.W."/>
        </authorList>
    </citation>
    <scope>NUCLEOTIDE SEQUENCE [LARGE SCALE GENOMIC DNA]</scope>
    <source>
        <strain evidence="6 8">DSM 23908</strain>
    </source>
</reference>
<proteinExistence type="inferred from homology"/>
<dbReference type="SUPFAM" id="SSF51445">
    <property type="entry name" value="(Trans)glycosidases"/>
    <property type="match status" value="1"/>
</dbReference>
<dbReference type="STRING" id="1423751.FC38_GL000941"/>
<reference evidence="5 7" key="1">
    <citation type="submission" date="2012-06" db="EMBL/GenBank/DDBJ databases">
        <title>Draft genome sequence of Lactobacillus gigeriorum CRBIP 24.85T, isolated from chicken crop.</title>
        <authorList>
            <person name="Cousin S."/>
            <person name="Ma L."/>
            <person name="Creno S."/>
            <person name="Clermont D."/>
            <person name="Loux V."/>
            <person name="Bizet C."/>
            <person name="Bouchier C."/>
        </authorList>
    </citation>
    <scope>NUCLEOTIDE SEQUENCE [LARGE SCALE GENOMIC DNA]</scope>
    <source>
        <strain evidence="7">CRBIP 24.85T</strain>
        <strain evidence="5">Type strain: CRBIP 24.85</strain>
    </source>
</reference>
<keyword evidence="2 5" id="KW-0378">Hydrolase</keyword>
<dbReference type="PATRIC" id="fig|1423751.3.peg.976"/>
<dbReference type="EMBL" id="CAKC01000019">
    <property type="protein sequence ID" value="CCI86423.1"/>
    <property type="molecule type" value="Genomic_DNA"/>
</dbReference>
<keyword evidence="8" id="KW-1185">Reference proteome</keyword>
<dbReference type="AlphaFoldDB" id="I7LF84"/>
<evidence type="ECO:0000259" key="4">
    <source>
        <dbReference type="Pfam" id="PF21365"/>
    </source>
</evidence>
<accession>I7LF84</accession>
<dbReference type="CDD" id="cd06595">
    <property type="entry name" value="GH31_u1"/>
    <property type="match status" value="1"/>
</dbReference>
<evidence type="ECO:0000313" key="7">
    <source>
        <dbReference type="Proteomes" id="UP000009326"/>
    </source>
</evidence>
<dbReference type="Pfam" id="PF21365">
    <property type="entry name" value="Glyco_hydro_31_3rd"/>
    <property type="match status" value="1"/>
</dbReference>
<keyword evidence="2" id="KW-0326">Glycosidase</keyword>
<dbReference type="Gene3D" id="2.60.40.1180">
    <property type="entry name" value="Golgi alpha-mannosidase II"/>
    <property type="match status" value="1"/>
</dbReference>
<comment type="similarity">
    <text evidence="1 2">Belongs to the glycosyl hydrolase 31 family.</text>
</comment>
<dbReference type="Proteomes" id="UP000009326">
    <property type="component" value="Unassembled WGS sequence"/>
</dbReference>
<dbReference type="InterPro" id="IPR051816">
    <property type="entry name" value="Glycosyl_Hydrolase_31"/>
</dbReference>
<feature type="domain" description="Glycoside hydrolase family 31 TIM barrel" evidence="3">
    <location>
        <begin position="184"/>
        <end position="487"/>
    </location>
</feature>
<dbReference type="SUPFAM" id="SSF51011">
    <property type="entry name" value="Glycosyl hydrolase domain"/>
    <property type="match status" value="1"/>
</dbReference>
<feature type="domain" description="Glycosyl hydrolase family 31 C-terminal" evidence="4">
    <location>
        <begin position="498"/>
        <end position="589"/>
    </location>
</feature>
<dbReference type="InterPro" id="IPR013780">
    <property type="entry name" value="Glyco_hydro_b"/>
</dbReference>
<dbReference type="InterPro" id="IPR000322">
    <property type="entry name" value="Glyco_hydro_31_TIM"/>
</dbReference>
<evidence type="ECO:0000259" key="3">
    <source>
        <dbReference type="Pfam" id="PF01055"/>
    </source>
</evidence>
<dbReference type="PANTHER" id="PTHR43863">
    <property type="entry name" value="HYDROLASE, PUTATIVE (AFU_ORTHOLOGUE AFUA_1G03140)-RELATED"/>
    <property type="match status" value="1"/>
</dbReference>
<gene>
    <name evidence="5" type="ORF">BN52_07435</name>
    <name evidence="6" type="ORF">FC38_GL000941</name>
</gene>
<evidence type="ECO:0000313" key="8">
    <source>
        <dbReference type="Proteomes" id="UP000051521"/>
    </source>
</evidence>
<comment type="caution">
    <text evidence="5">The sequence shown here is derived from an EMBL/GenBank/DDBJ whole genome shotgun (WGS) entry which is preliminary data.</text>
</comment>